<accession>A0A5C6APM2</accession>
<comment type="caution">
    <text evidence="1">The sequence shown here is derived from an EMBL/GenBank/DDBJ whole genome shotgun (WGS) entry which is preliminary data.</text>
</comment>
<dbReference type="Gene3D" id="3.40.50.150">
    <property type="entry name" value="Vaccinia Virus protein VP39"/>
    <property type="match status" value="1"/>
</dbReference>
<evidence type="ECO:0000313" key="2">
    <source>
        <dbReference type="Proteomes" id="UP000320176"/>
    </source>
</evidence>
<reference evidence="1 2" key="1">
    <citation type="submission" date="2019-02" db="EMBL/GenBank/DDBJ databases">
        <title>Deep-cultivation of Planctomycetes and their phenomic and genomic characterization uncovers novel biology.</title>
        <authorList>
            <person name="Wiegand S."/>
            <person name="Jogler M."/>
            <person name="Boedeker C."/>
            <person name="Pinto D."/>
            <person name="Vollmers J."/>
            <person name="Rivas-Marin E."/>
            <person name="Kohn T."/>
            <person name="Peeters S.H."/>
            <person name="Heuer A."/>
            <person name="Rast P."/>
            <person name="Oberbeckmann S."/>
            <person name="Bunk B."/>
            <person name="Jeske O."/>
            <person name="Meyerdierks A."/>
            <person name="Storesund J.E."/>
            <person name="Kallscheuer N."/>
            <person name="Luecker S."/>
            <person name="Lage O.M."/>
            <person name="Pohl T."/>
            <person name="Merkel B.J."/>
            <person name="Hornburger P."/>
            <person name="Mueller R.-W."/>
            <person name="Bruemmer F."/>
            <person name="Labrenz M."/>
            <person name="Spormann A.M."/>
            <person name="Op Den Camp H."/>
            <person name="Overmann J."/>
            <person name="Amann R."/>
            <person name="Jetten M.S.M."/>
            <person name="Mascher T."/>
            <person name="Medema M.H."/>
            <person name="Devos D.P."/>
            <person name="Kaster A.-K."/>
            <person name="Ovreas L."/>
            <person name="Rohde M."/>
            <person name="Galperin M.Y."/>
            <person name="Jogler C."/>
        </authorList>
    </citation>
    <scope>NUCLEOTIDE SEQUENCE [LARGE SCALE GENOMIC DNA]</scope>
    <source>
        <strain evidence="1 2">Pla52n</strain>
    </source>
</reference>
<dbReference type="EMBL" id="SJPN01000005">
    <property type="protein sequence ID" value="TWU01169.1"/>
    <property type="molecule type" value="Genomic_DNA"/>
</dbReference>
<dbReference type="CDD" id="cd02440">
    <property type="entry name" value="AdoMet_MTases"/>
    <property type="match status" value="1"/>
</dbReference>
<sequence precursor="true">MPEEAFWETLFDVDEIVDAFGWTGTDEPRDRHAIEFGCGYGSFTAALKDVFRGRLDCFELEPEMICRTKARIPEGCSTVHFHALDFLAEPWPSESRGAEVAILFHMLHLDDPLSLLRRVSEHLAPGGTLAVLHWRSDRETPRGPAMNTRPTLADLEHWADELNARSLTTLNLTRSPHHFAASIELP</sequence>
<dbReference type="GO" id="GO:0030798">
    <property type="term" value="F:trans-aconitate 2-methyltransferase activity"/>
    <property type="evidence" value="ECO:0007669"/>
    <property type="project" value="UniProtKB-EC"/>
</dbReference>
<name>A0A5C6APM2_9BACT</name>
<dbReference type="EC" id="2.1.1.144" evidence="1"/>
<proteinExistence type="predicted"/>
<dbReference type="Proteomes" id="UP000320176">
    <property type="component" value="Unassembled WGS sequence"/>
</dbReference>
<keyword evidence="1" id="KW-0808">Transferase</keyword>
<dbReference type="InterPro" id="IPR029063">
    <property type="entry name" value="SAM-dependent_MTases_sf"/>
</dbReference>
<protein>
    <submittedName>
        <fullName evidence="1">Trans-aconitate 2-methyltransferase</fullName>
        <ecNumber evidence="1">2.1.1.144</ecNumber>
    </submittedName>
</protein>
<keyword evidence="1" id="KW-0489">Methyltransferase</keyword>
<dbReference type="Pfam" id="PF13489">
    <property type="entry name" value="Methyltransf_23"/>
    <property type="match status" value="1"/>
</dbReference>
<gene>
    <name evidence="1" type="primary">tam</name>
    <name evidence="1" type="ORF">Pla52n_45410</name>
</gene>
<organism evidence="1 2">
    <name type="scientific">Stieleria varia</name>
    <dbReference type="NCBI Taxonomy" id="2528005"/>
    <lineage>
        <taxon>Bacteria</taxon>
        <taxon>Pseudomonadati</taxon>
        <taxon>Planctomycetota</taxon>
        <taxon>Planctomycetia</taxon>
        <taxon>Pirellulales</taxon>
        <taxon>Pirellulaceae</taxon>
        <taxon>Stieleria</taxon>
    </lineage>
</organism>
<dbReference type="SUPFAM" id="SSF53335">
    <property type="entry name" value="S-adenosyl-L-methionine-dependent methyltransferases"/>
    <property type="match status" value="1"/>
</dbReference>
<dbReference type="AlphaFoldDB" id="A0A5C6APM2"/>
<dbReference type="GO" id="GO:0032259">
    <property type="term" value="P:methylation"/>
    <property type="evidence" value="ECO:0007669"/>
    <property type="project" value="UniProtKB-KW"/>
</dbReference>
<keyword evidence="2" id="KW-1185">Reference proteome</keyword>
<evidence type="ECO:0000313" key="1">
    <source>
        <dbReference type="EMBL" id="TWU01169.1"/>
    </source>
</evidence>